<reference evidence="8" key="1">
    <citation type="submission" date="2022-05" db="EMBL/GenBank/DDBJ databases">
        <title>Jatrophihabitans sp. SB3-54 whole genome sequence.</title>
        <authorList>
            <person name="Suh M.K."/>
            <person name="Eom M.K."/>
            <person name="Kim J.S."/>
            <person name="Kim H.S."/>
            <person name="Do H.E."/>
            <person name="Shin Y.K."/>
            <person name="Lee J.-S."/>
        </authorList>
    </citation>
    <scope>NUCLEOTIDE SEQUENCE</scope>
    <source>
        <strain evidence="8">SB3-54</strain>
    </source>
</reference>
<keyword evidence="4" id="KW-0408">Iron</keyword>
<dbReference type="CDD" id="cd03064">
    <property type="entry name" value="TRX_Fd_NuoE"/>
    <property type="match status" value="1"/>
</dbReference>
<feature type="region of interest" description="Disordered" evidence="7">
    <location>
        <begin position="247"/>
        <end position="320"/>
    </location>
</feature>
<dbReference type="Pfam" id="PF01257">
    <property type="entry name" value="2Fe-2S_thioredx"/>
    <property type="match status" value="1"/>
</dbReference>
<keyword evidence="5" id="KW-0411">Iron-sulfur</keyword>
<evidence type="ECO:0000256" key="3">
    <source>
        <dbReference type="ARBA" id="ARBA00022723"/>
    </source>
</evidence>
<dbReference type="InterPro" id="IPR042128">
    <property type="entry name" value="NuoE_dom"/>
</dbReference>
<organism evidence="8 9">
    <name type="scientific">Jatrophihabitans cynanchi</name>
    <dbReference type="NCBI Taxonomy" id="2944128"/>
    <lineage>
        <taxon>Bacteria</taxon>
        <taxon>Bacillati</taxon>
        <taxon>Actinomycetota</taxon>
        <taxon>Actinomycetes</taxon>
        <taxon>Jatrophihabitantales</taxon>
        <taxon>Jatrophihabitantaceae</taxon>
        <taxon>Jatrophihabitans</taxon>
    </lineage>
</organism>
<evidence type="ECO:0000256" key="6">
    <source>
        <dbReference type="ARBA" id="ARBA00034078"/>
    </source>
</evidence>
<comment type="similarity">
    <text evidence="1">Belongs to the complex I 24 kDa subunit family.</text>
</comment>
<dbReference type="InterPro" id="IPR041921">
    <property type="entry name" value="NuoE_N"/>
</dbReference>
<feature type="compositionally biased region" description="Low complexity" evidence="7">
    <location>
        <begin position="295"/>
        <end position="306"/>
    </location>
</feature>
<dbReference type="Proteomes" id="UP001164693">
    <property type="component" value="Chromosome"/>
</dbReference>
<keyword evidence="3" id="KW-0479">Metal-binding</keyword>
<dbReference type="Gene3D" id="3.40.30.10">
    <property type="entry name" value="Glutaredoxin"/>
    <property type="match status" value="1"/>
</dbReference>
<sequence>MTNPRLSVQTDSTDAGGVNFRTSVINLERPGDPSIFDAQTDREADELIARYPAGQARSALLPMLHLVQSVQGYVTPDGIAFCADKLGITKAQVAAVATFYTMYKRSPTGEYLVSVCTNTLCGMLGGDEIFAALKDTLGVGNNETTPDGSITLEHAECLAACDYAPVVTVNYEFFDNQTVGSARNIVDELRSGSRPVPTRGAPLCTFRQIERQVAGFFDEQSLAQDAPSGGVPTEVGVKLALERGDTAPSYATQDGGGAAGSPAAHTSDQPTSAHDAPLRTAESDGSATPAGATEAKSTPAETPKAAPAKRVRKTSAKKED</sequence>
<dbReference type="NCBIfam" id="NF005721">
    <property type="entry name" value="PRK07539.1-1"/>
    <property type="match status" value="1"/>
</dbReference>
<dbReference type="SUPFAM" id="SSF52833">
    <property type="entry name" value="Thioredoxin-like"/>
    <property type="match status" value="1"/>
</dbReference>
<proteinExistence type="inferred from homology"/>
<evidence type="ECO:0000313" key="8">
    <source>
        <dbReference type="EMBL" id="WAX59064.1"/>
    </source>
</evidence>
<evidence type="ECO:0000256" key="5">
    <source>
        <dbReference type="ARBA" id="ARBA00023014"/>
    </source>
</evidence>
<dbReference type="GO" id="GO:0050136">
    <property type="term" value="F:NADH dehydrogenase (quinone) (non-electrogenic) activity"/>
    <property type="evidence" value="ECO:0007669"/>
    <property type="project" value="UniProtKB-EC"/>
</dbReference>
<dbReference type="InterPro" id="IPR036249">
    <property type="entry name" value="Thioredoxin-like_sf"/>
</dbReference>
<protein>
    <submittedName>
        <fullName evidence="8">NADH-quinone oxidoreductase subunit NuoE</fullName>
        <ecNumber evidence="8">1.6.5.9</ecNumber>
    </submittedName>
</protein>
<name>A0ABY7K2J3_9ACTN</name>
<comment type="cofactor">
    <cofactor evidence="6">
        <name>[2Fe-2S] cluster</name>
        <dbReference type="ChEBI" id="CHEBI:190135"/>
    </cofactor>
</comment>
<dbReference type="RefSeq" id="WP_269445605.1">
    <property type="nucleotide sequence ID" value="NZ_CP097463.1"/>
</dbReference>
<keyword evidence="8" id="KW-0560">Oxidoreductase</keyword>
<evidence type="ECO:0000256" key="7">
    <source>
        <dbReference type="SAM" id="MobiDB-lite"/>
    </source>
</evidence>
<dbReference type="PANTHER" id="PTHR10371">
    <property type="entry name" value="NADH DEHYDROGENASE UBIQUINONE FLAVOPROTEIN 2, MITOCHONDRIAL"/>
    <property type="match status" value="1"/>
</dbReference>
<dbReference type="EC" id="1.6.5.9" evidence="8"/>
<keyword evidence="9" id="KW-1185">Reference proteome</keyword>
<dbReference type="NCBIfam" id="TIGR01958">
    <property type="entry name" value="nuoE_fam"/>
    <property type="match status" value="1"/>
</dbReference>
<dbReference type="EMBL" id="CP097463">
    <property type="protein sequence ID" value="WAX59064.1"/>
    <property type="molecule type" value="Genomic_DNA"/>
</dbReference>
<evidence type="ECO:0000256" key="2">
    <source>
        <dbReference type="ARBA" id="ARBA00022714"/>
    </source>
</evidence>
<evidence type="ECO:0000313" key="9">
    <source>
        <dbReference type="Proteomes" id="UP001164693"/>
    </source>
</evidence>
<dbReference type="InterPro" id="IPR002023">
    <property type="entry name" value="NuoE-like"/>
</dbReference>
<dbReference type="Gene3D" id="1.10.10.1590">
    <property type="entry name" value="NADH-quinone oxidoreductase subunit E"/>
    <property type="match status" value="1"/>
</dbReference>
<dbReference type="PANTHER" id="PTHR10371:SF3">
    <property type="entry name" value="NADH DEHYDROGENASE [UBIQUINONE] FLAVOPROTEIN 2, MITOCHONDRIAL"/>
    <property type="match status" value="1"/>
</dbReference>
<gene>
    <name evidence="8" type="primary">nuoE</name>
    <name evidence="8" type="ORF">M6B22_09970</name>
</gene>
<accession>A0ABY7K2J3</accession>
<keyword evidence="2" id="KW-0001">2Fe-2S</keyword>
<evidence type="ECO:0000256" key="1">
    <source>
        <dbReference type="ARBA" id="ARBA00010643"/>
    </source>
</evidence>
<evidence type="ECO:0000256" key="4">
    <source>
        <dbReference type="ARBA" id="ARBA00023004"/>
    </source>
</evidence>
<feature type="compositionally biased region" description="Basic residues" evidence="7">
    <location>
        <begin position="307"/>
        <end position="320"/>
    </location>
</feature>